<accession>A0A1S2LNL0</accession>
<proteinExistence type="predicted"/>
<sequence>MKQEQNCFAYMNGKCKVLRVKQCEGVGCSFFKTSTQLQMDRLKAFEHIQSLDVKIRNEIIDMYNLDNSNYLKEGMSYGN</sequence>
<dbReference type="AlphaFoldDB" id="A0A1S2LNL0"/>
<dbReference type="EMBL" id="MLQR01000027">
    <property type="protein sequence ID" value="OIJ13693.1"/>
    <property type="molecule type" value="Genomic_DNA"/>
</dbReference>
<name>A0A1S2LNL0_9BACI</name>
<gene>
    <name evidence="1" type="ORF">BKP37_09625</name>
</gene>
<evidence type="ECO:0000313" key="1">
    <source>
        <dbReference type="EMBL" id="OIJ13693.1"/>
    </source>
</evidence>
<protein>
    <submittedName>
        <fullName evidence="1">Uncharacterized protein</fullName>
    </submittedName>
</protein>
<evidence type="ECO:0000313" key="2">
    <source>
        <dbReference type="Proteomes" id="UP000179524"/>
    </source>
</evidence>
<comment type="caution">
    <text evidence="1">The sequence shown here is derived from an EMBL/GenBank/DDBJ whole genome shotgun (WGS) entry which is preliminary data.</text>
</comment>
<reference evidence="1 2" key="1">
    <citation type="submission" date="2016-10" db="EMBL/GenBank/DDBJ databases">
        <title>Draft genome sequences of four alkaliphilic bacteria belonging to the Anaerobacillus genus.</title>
        <authorList>
            <person name="Bassil N.M."/>
            <person name="Lloyd J.R."/>
        </authorList>
    </citation>
    <scope>NUCLEOTIDE SEQUENCE [LARGE SCALE GENOMIC DNA]</scope>
    <source>
        <strain evidence="1 2">DSM 18345</strain>
    </source>
</reference>
<dbReference type="Proteomes" id="UP000179524">
    <property type="component" value="Unassembled WGS sequence"/>
</dbReference>
<organism evidence="1 2">
    <name type="scientific">Anaerobacillus alkalilacustris</name>
    <dbReference type="NCBI Taxonomy" id="393763"/>
    <lineage>
        <taxon>Bacteria</taxon>
        <taxon>Bacillati</taxon>
        <taxon>Bacillota</taxon>
        <taxon>Bacilli</taxon>
        <taxon>Bacillales</taxon>
        <taxon>Bacillaceae</taxon>
        <taxon>Anaerobacillus</taxon>
    </lineage>
</organism>
<keyword evidence="2" id="KW-1185">Reference proteome</keyword>